<evidence type="ECO:0000313" key="3">
    <source>
        <dbReference type="Proteomes" id="UP001231362"/>
    </source>
</evidence>
<sequence length="54" mass="6269">MARGKEFNHKRKGHPGKFPEDALVQKKSRDAIGDEEFIVVQEAFKNRVEQEDVE</sequence>
<evidence type="ECO:0000313" key="2">
    <source>
        <dbReference type="EMBL" id="MDQ0155553.1"/>
    </source>
</evidence>
<gene>
    <name evidence="2" type="ORF">J2S07_001858</name>
</gene>
<proteinExistence type="predicted"/>
<dbReference type="Proteomes" id="UP001231362">
    <property type="component" value="Unassembled WGS sequence"/>
</dbReference>
<reference evidence="2 3" key="1">
    <citation type="submission" date="2023-07" db="EMBL/GenBank/DDBJ databases">
        <title>Genomic Encyclopedia of Type Strains, Phase IV (KMG-IV): sequencing the most valuable type-strain genomes for metagenomic binning, comparative biology and taxonomic classification.</title>
        <authorList>
            <person name="Goeker M."/>
        </authorList>
    </citation>
    <scope>NUCLEOTIDE SEQUENCE [LARGE SCALE GENOMIC DNA]</scope>
    <source>
        <strain evidence="2 3">DSM 23948</strain>
    </source>
</reference>
<organism evidence="2 3">
    <name type="scientific">Anoxybacillus andreesenii</name>
    <dbReference type="NCBI Taxonomy" id="1325932"/>
    <lineage>
        <taxon>Bacteria</taxon>
        <taxon>Bacillati</taxon>
        <taxon>Bacillota</taxon>
        <taxon>Bacilli</taxon>
        <taxon>Bacillales</taxon>
        <taxon>Anoxybacillaceae</taxon>
        <taxon>Anoxybacillus</taxon>
    </lineage>
</organism>
<name>A0ABT9V3M7_9BACL</name>
<comment type="caution">
    <text evidence="2">The sequence shown here is derived from an EMBL/GenBank/DDBJ whole genome shotgun (WGS) entry which is preliminary data.</text>
</comment>
<accession>A0ABT9V3M7</accession>
<evidence type="ECO:0000256" key="1">
    <source>
        <dbReference type="SAM" id="MobiDB-lite"/>
    </source>
</evidence>
<dbReference type="RefSeq" id="WP_307150117.1">
    <property type="nucleotide sequence ID" value="NZ_JAUSTU010000007.1"/>
</dbReference>
<feature type="region of interest" description="Disordered" evidence="1">
    <location>
        <begin position="1"/>
        <end position="26"/>
    </location>
</feature>
<dbReference type="EMBL" id="JAUSTU010000007">
    <property type="protein sequence ID" value="MDQ0155553.1"/>
    <property type="molecule type" value="Genomic_DNA"/>
</dbReference>
<feature type="compositionally biased region" description="Basic and acidic residues" evidence="1">
    <location>
        <begin position="17"/>
        <end position="26"/>
    </location>
</feature>
<keyword evidence="3" id="KW-1185">Reference proteome</keyword>
<protein>
    <submittedName>
        <fullName evidence="2">Uncharacterized protein</fullName>
    </submittedName>
</protein>